<dbReference type="Ensembl" id="ENSPCET00000008453.1">
    <property type="protein sequence ID" value="ENSPCEP00000008167.1"/>
    <property type="gene ID" value="ENSPCEG00000006566.1"/>
</dbReference>
<dbReference type="PANTHER" id="PTHR12307">
    <property type="entry name" value="PROTEIN PHOSPHATASE 1 REGULATORY SUBUNIT"/>
    <property type="match status" value="1"/>
</dbReference>
<dbReference type="GO" id="GO:0008157">
    <property type="term" value="F:protein phosphatase 1 binding"/>
    <property type="evidence" value="ECO:0007669"/>
    <property type="project" value="TreeGrafter"/>
</dbReference>
<dbReference type="PANTHER" id="PTHR12307:SF7">
    <property type="entry name" value="PROTEIN PHOSPHATASE 1 REGULATORY SUBUNIT 3G"/>
    <property type="match status" value="1"/>
</dbReference>
<dbReference type="InterPro" id="IPR038175">
    <property type="entry name" value="CBM21_dom_sf"/>
</dbReference>
<reference evidence="3" key="2">
    <citation type="submission" date="2025-09" db="UniProtKB">
        <authorList>
            <consortium name="Ensembl"/>
        </authorList>
    </citation>
    <scope>IDENTIFICATION</scope>
</reference>
<evidence type="ECO:0000256" key="1">
    <source>
        <dbReference type="SAM" id="MobiDB-lite"/>
    </source>
</evidence>
<dbReference type="PROSITE" id="PS51159">
    <property type="entry name" value="CBM21"/>
    <property type="match status" value="1"/>
</dbReference>
<dbReference type="GO" id="GO:0000164">
    <property type="term" value="C:protein phosphatase type 1 complex"/>
    <property type="evidence" value="ECO:0007669"/>
    <property type="project" value="TreeGrafter"/>
</dbReference>
<dbReference type="AlphaFoldDB" id="A0A8C8VHK7"/>
<evidence type="ECO:0000313" key="3">
    <source>
        <dbReference type="Ensembl" id="ENSPCEP00000008167.1"/>
    </source>
</evidence>
<dbReference type="Pfam" id="PF03370">
    <property type="entry name" value="CBM_21"/>
    <property type="match status" value="1"/>
</dbReference>
<feature type="domain" description="CBM21" evidence="2">
    <location>
        <begin position="253"/>
        <end position="364"/>
    </location>
</feature>
<accession>A0A8C8VHK7</accession>
<dbReference type="InterPro" id="IPR005036">
    <property type="entry name" value="CBM21_dom"/>
</dbReference>
<dbReference type="InterPro" id="IPR050782">
    <property type="entry name" value="PP1_regulatory_subunit_3"/>
</dbReference>
<evidence type="ECO:0000313" key="4">
    <source>
        <dbReference type="Proteomes" id="UP000694393"/>
    </source>
</evidence>
<organism evidence="3 4">
    <name type="scientific">Pelusios castaneus</name>
    <name type="common">West African mud turtle</name>
    <dbReference type="NCBI Taxonomy" id="367368"/>
    <lineage>
        <taxon>Eukaryota</taxon>
        <taxon>Metazoa</taxon>
        <taxon>Chordata</taxon>
        <taxon>Craniata</taxon>
        <taxon>Vertebrata</taxon>
        <taxon>Euteleostomi</taxon>
        <taxon>Archelosauria</taxon>
        <taxon>Testudinata</taxon>
        <taxon>Testudines</taxon>
        <taxon>Pleurodira</taxon>
        <taxon>Pelomedusidae</taxon>
        <taxon>Pelusios</taxon>
    </lineage>
</organism>
<dbReference type="Proteomes" id="UP000694393">
    <property type="component" value="Unplaced"/>
</dbReference>
<dbReference type="GO" id="GO:0005979">
    <property type="term" value="P:regulation of glycogen biosynthetic process"/>
    <property type="evidence" value="ECO:0007669"/>
    <property type="project" value="TreeGrafter"/>
</dbReference>
<reference evidence="3" key="1">
    <citation type="submission" date="2025-08" db="UniProtKB">
        <authorList>
            <consortium name="Ensembl"/>
        </authorList>
    </citation>
    <scope>IDENTIFICATION</scope>
</reference>
<sequence>METLSPALGLHPRPAGSPCLIPPAGSAWGRASPGREGDRAPSCASSRALPGEGTGVRDAMEDRDSGPLGLQQMLASFGDHQQEGTARLLGRDPWRAEQEQERAAPPLQEPWPEPPAERPGVSPPPGSDPEDAELLLELRRRGGRSLSLPASSSLAAARLFSPPRPDGAGGGCCTKCKKRVQFADSLGLCLASVKHFSAAEEPQVPPAVLSRLQRLGPRHLEEVSAALGLGCGARPPPLQLVPDFQSAAGEPAAERLRLERVCLERLSSPVAALDARGTVRVLSCPGPKEVTVRYTFNEWLSFLDAPAVPLPGLEGSDPPAERFHFSLCTPPGLQEGAAVHFAVCYRSQQGEYWDNNGGCNYTLRCRRSAAGAPSADTGPGEPPGPLY</sequence>
<dbReference type="GO" id="GO:2001069">
    <property type="term" value="F:glycogen binding"/>
    <property type="evidence" value="ECO:0007669"/>
    <property type="project" value="TreeGrafter"/>
</dbReference>
<feature type="region of interest" description="Disordered" evidence="1">
    <location>
        <begin position="95"/>
        <end position="131"/>
    </location>
</feature>
<proteinExistence type="predicted"/>
<dbReference type="Gene3D" id="2.60.40.2440">
    <property type="entry name" value="Carbohydrate binding type-21 domain"/>
    <property type="match status" value="1"/>
</dbReference>
<name>A0A8C8VHK7_9SAUR</name>
<evidence type="ECO:0000259" key="2">
    <source>
        <dbReference type="PROSITE" id="PS51159"/>
    </source>
</evidence>
<protein>
    <submittedName>
        <fullName evidence="3">Protein phosphatase 1 regulatory subunit 3G</fullName>
    </submittedName>
</protein>
<keyword evidence="4" id="KW-1185">Reference proteome</keyword>
<feature type="region of interest" description="Disordered" evidence="1">
    <location>
        <begin position="1"/>
        <end position="69"/>
    </location>
</feature>